<feature type="compositionally biased region" description="Low complexity" evidence="1">
    <location>
        <begin position="802"/>
        <end position="820"/>
    </location>
</feature>
<dbReference type="PROSITE" id="PS51688">
    <property type="entry name" value="ICA"/>
    <property type="match status" value="1"/>
</dbReference>
<evidence type="ECO:0000259" key="2">
    <source>
        <dbReference type="PROSITE" id="PS51688"/>
    </source>
</evidence>
<feature type="region of interest" description="Disordered" evidence="1">
    <location>
        <begin position="1232"/>
        <end position="1254"/>
    </location>
</feature>
<protein>
    <recommendedName>
        <fullName evidence="2">Peptidase S74 domain-containing protein</fullName>
    </recommendedName>
</protein>
<accession>A0A1G2MCN3</accession>
<organism evidence="3 4">
    <name type="scientific">Candidatus Taylorbacteria bacterium RIFCSPHIGHO2_01_FULL_51_15</name>
    <dbReference type="NCBI Taxonomy" id="1802304"/>
    <lineage>
        <taxon>Bacteria</taxon>
        <taxon>Candidatus Tayloriibacteriota</taxon>
    </lineage>
</organism>
<dbReference type="InterPro" id="IPR013783">
    <property type="entry name" value="Ig-like_fold"/>
</dbReference>
<dbReference type="InterPro" id="IPR030392">
    <property type="entry name" value="S74_ICA"/>
</dbReference>
<dbReference type="EMBL" id="MHRI01000008">
    <property type="protein sequence ID" value="OHA21474.1"/>
    <property type="molecule type" value="Genomic_DNA"/>
</dbReference>
<feature type="region of interest" description="Disordered" evidence="1">
    <location>
        <begin position="798"/>
        <end position="826"/>
    </location>
</feature>
<evidence type="ECO:0000313" key="3">
    <source>
        <dbReference type="EMBL" id="OHA21474.1"/>
    </source>
</evidence>
<name>A0A1G2MCN3_9BACT</name>
<evidence type="ECO:0000313" key="4">
    <source>
        <dbReference type="Proteomes" id="UP000178121"/>
    </source>
</evidence>
<dbReference type="Pfam" id="PF13884">
    <property type="entry name" value="Peptidase_S74"/>
    <property type="match status" value="1"/>
</dbReference>
<gene>
    <name evidence="3" type="ORF">A2849_03380</name>
</gene>
<reference evidence="3 4" key="1">
    <citation type="journal article" date="2016" name="Nat. Commun.">
        <title>Thousands of microbial genomes shed light on interconnected biogeochemical processes in an aquifer system.</title>
        <authorList>
            <person name="Anantharaman K."/>
            <person name="Brown C.T."/>
            <person name="Hug L.A."/>
            <person name="Sharon I."/>
            <person name="Castelle C.J."/>
            <person name="Probst A.J."/>
            <person name="Thomas B.C."/>
            <person name="Singh A."/>
            <person name="Wilkins M.J."/>
            <person name="Karaoz U."/>
            <person name="Brodie E.L."/>
            <person name="Williams K.H."/>
            <person name="Hubbard S.S."/>
            <person name="Banfield J.F."/>
        </authorList>
    </citation>
    <scope>NUCLEOTIDE SEQUENCE [LARGE SCALE GENOMIC DNA]</scope>
</reference>
<dbReference type="AlphaFoldDB" id="A0A1G2MCN3"/>
<dbReference type="Proteomes" id="UP000178121">
    <property type="component" value="Unassembled WGS sequence"/>
</dbReference>
<dbReference type="Pfam" id="PF16403">
    <property type="entry name" value="Bact_surface_Ig-like"/>
    <property type="match status" value="1"/>
</dbReference>
<evidence type="ECO:0000256" key="1">
    <source>
        <dbReference type="SAM" id="MobiDB-lite"/>
    </source>
</evidence>
<sequence>MLTTLNASGNLVASSTPTAAAYLATSTTATSTFAGGLIVGSGGGTNGLTVTGNAAFDSTTLFVDSVNDRVGVGTASPGEELQVNGDILINDDSYLTVAGSQFARINLNDGFDTSDSDAGITFFAAGGSNGPGVIISRTAADGIYRLNLGSSLTLGWNSGVAISTTADTAFSRLSAGVIGVGTGAQGSTAGTLIANTIGIGTTSPYAKLSVVGPVVAEYFHATSTTATTTLAGGLSIASSTVNILNHNGYVGIGTANPTALLSLAGQQNWITGLGSITHIIGPTDTDFAINGGVGSSVGRNVTISGGTSPASGGNAGDVTIQGGANVAVNNTNTGNVIIKTQDTNGTNSAGTITIQTGQGQGDANGSNITITAGAASAAGNVNPLTGGGIVLTTGNGQVGHSSLATVGAAGSFTLTGGVGGRTTGTSAVTYTNGTGGAFTFTGGAGGASTAAGSGSNVAGAGGGFTITAGAGGAPSGATAGTNTGGTGGGLVLSAGAGGSPSAGTTIVSGNGGDVTISAGVGGTTGTAGVGGVITFKTGALDTLSERFRITNAGLVGIGTTSPYAKLSVVGPVVAEYFHATSTTATTTLQGTILAGSGGNVGIGTITPGAALEVTGNIRLSTGANRTLLVPDSAALTAGYSLSINSGSAVSGNVAGGDLNLTGGTSSGTGIPGTVNITGGSYLNAAATHGGDIVLTGGALPSTAGNRAGNVNLVGGSATGDGSTGIGGSLILTAGSNSTTGGNILNGGAGGAITLTLGNGGYSNNNGFGSDGTGGAAGAFSITGGTGGNVTTAGTGGTGGAGSSLSFTSGNGGNVTTSSGTRTGGNSGNITFMTGVAGTGASANGTVGSMYFGIGGTSTTTINASGNWGFGTSSPSSKLSITQSANTSAGGIWLAGTDGDYRAMYISDTSGVLSFNGGNTGGTLNTATLNEAGAWTNASDISYKDNIVNLNTKYTLEDIMKIEPRFYTMKGTDKPQIGFIAQELKLVIPEVVEGVDGSMGISYGNLAALLVQGIKELNVKVETLAASGVASVKEWVGEKIEVATGYIKQLFADKVTTKEFCIDDLCISRNEFKMLLDKAGVEATNSQFPISNFQSISNEGGSTTATSSAPIITINGNNPAEIVKGTPYADLGAIVTDDKDDNLGIKYYVDGIKVEQISLDTSTTTTYTIDYVATDSDGNTATSTRKVIIKEEVGITNNELSEENTGTGMEEGIMNNELSTETEEIIETEETIETGGNIEETEEVAGETASTTPTE</sequence>
<dbReference type="InterPro" id="IPR032179">
    <property type="entry name" value="Cry22Aa_Ig-like"/>
</dbReference>
<dbReference type="Gene3D" id="2.60.40.10">
    <property type="entry name" value="Immunoglobulins"/>
    <property type="match status" value="1"/>
</dbReference>
<proteinExistence type="predicted"/>
<comment type="caution">
    <text evidence="3">The sequence shown here is derived from an EMBL/GenBank/DDBJ whole genome shotgun (WGS) entry which is preliminary data.</text>
</comment>
<feature type="domain" description="Peptidase S74" evidence="2">
    <location>
        <begin position="938"/>
        <end position="1027"/>
    </location>
</feature>